<comment type="subcellular location">
    <subcellularLocation>
        <location evidence="1">Cell envelope</location>
    </subcellularLocation>
</comment>
<evidence type="ECO:0000256" key="1">
    <source>
        <dbReference type="ARBA" id="ARBA00004196"/>
    </source>
</evidence>
<evidence type="ECO:0000313" key="4">
    <source>
        <dbReference type="Proteomes" id="UP000631576"/>
    </source>
</evidence>
<dbReference type="Gene3D" id="2.60.40.4270">
    <property type="entry name" value="Listeria-Bacteroides repeat domain"/>
    <property type="match status" value="12"/>
</dbReference>
<proteinExistence type="predicted"/>
<organism evidence="3 4">
    <name type="scientific">Ruminococcus hominis</name>
    <dbReference type="NCBI Taxonomy" id="2763065"/>
    <lineage>
        <taxon>Bacteria</taxon>
        <taxon>Bacillati</taxon>
        <taxon>Bacillota</taxon>
        <taxon>Clostridia</taxon>
        <taxon>Eubacteriales</taxon>
        <taxon>Oscillospiraceae</taxon>
        <taxon>Ruminococcus</taxon>
    </lineage>
</organism>
<keyword evidence="4" id="KW-1185">Reference proteome</keyword>
<feature type="region of interest" description="Disordered" evidence="2">
    <location>
        <begin position="37"/>
        <end position="137"/>
    </location>
</feature>
<evidence type="ECO:0000256" key="2">
    <source>
        <dbReference type="SAM" id="MobiDB-lite"/>
    </source>
</evidence>
<sequence length="2788" mass="312017">MWKKFWNDKKGIIILIVVLTVVSLSAAAFFANKNGKQMKADSDITVDQKTAEEKKETAEKQQEEKQPAQSSSKQLDNKSIQSSTDKEKAKGTSADNKKVASSNVNTKKKSKQPENPNKSFIDKVVDKITGNDDKKPEDTKIKQYKVTFYTEGGSKLKARKVNKGTKISSLPTPYRDNYIFVSWYYDKNREKLASKEDEINSNVSLYAEYAAQTPLENVEQVTFASATGVKTDFKIIVKAKNKKLNLDAVKAGITASNLTDPKQTDIIEVTGESGTFTISGKNPVSEDGKMDAVDGFAEGCTYRVALTDTRLCFEDQPKTVREYNFTTDKKQVLNTSLNDGIVYIPIEDISNITSGDKSVETLSIALYQADKDGTLGPANMTQGEFDYTKGELHLGDIVSIYAGLRPDKRTLDTPKEENGELAYVEITARNGNRYSYKNAQPEDVIFEPDMLPIPIGADMDEAADTITVDNQLLDYSADVYANIELDSQTTVDVGDFIMFYSGTFGVESGSDAAKLERYGKITGVKTGAGDTTTIGFKEVGWDEVQQAMDIYAEDTMTGTDMLEGVDTAALEAQIEQQALESGFAEEAAQYLGSMALATENFTKLSDNLNLEDYKVTLEDGTPVSPEELQLMASNISAKCEMEQGYPKATISTHPTKLNQANGTAAKDKGLSVQLEVQAKITIGKQGSDNQLVINISGTFAEEVGIDLGVRSKAVWKVWGIFPYIAEYRVTANVDVLNYTSVEVNAMMMTQSNDESGNEHFDEGAEIAGQIKELIDSNKENGEDDESEEGKSNLIKRYSEMMKGDSDWVRVIEQNIVDNEQQVPPPFPIIAINTEIDFVVKMNACISVGFDFEYMTGKRYTYTIDVFAGAVYNDTVTLLEETYQFDFYTMGRLEIKAGLEFEFKIGLFSTDLASVGFRSEAGAYSKLWGYFYYELRYSTSNGRDQQYNGAMLIDVGAYLEVGLKAQALKDTFSTELKLYDNEWSLWTVGRQDNVLDFATKQEEMPDIKLKQHVRDAMLPDAVFSMDYLDLKDGQEKQAIYNDDYDSNKAESLTNRKNFDIRMTNDKFTYDPKTNTVSVNPEKDDKKLEGEMIITWIRYPLAFSSRPIQRTISLYWDNLRDGYVIVPYTNGGTYINIINAKFEAKVEKPADPVKPGYDFAGWYSDEALTEAYEFPESMPAADTNIYAKWVAKADTPYRVEYYTEQLRSGEYELAEAEELTGTTESFVTPEIKEYVGYRMPAEQEIKIIADGSSVLRYYYALENHTVTFDPGEVGGEKITYDLKYGGTIIAPMMAAKGYTFTGWDSEVVSNMGTENLVYTAQWTKNPDTAYRVEYYVQDVDGKYKLKHLYEGMGFTGEEISADTLRNLPIDGETTAEQKYVEENGVVFENLTVNGLAKETAVVEGSGKSIIKINYKREKYKISFSYGYDTGDGEQSSSQESYYGDHIHSPEKMQRTGYTFIGWSIDGVNVVEPENKMGTGDVAYTALWKANTYTVKFDKNHDAATGEMEQMQFAYDEGQNLHENAFVLDGYDFLGWTTRKGTGVEYENTASVLNLTAENEAAVTLYAVWNMKNYNIIYNKAEGLINTNPSNYNVETETITLMDPVRKGYTFKGWYENEACEGEVVREIKKGSVGDKIFYAKWEANTDTPYKVEHYKEALDWNMVLADTDELKGTSDSLVTLETKNYEGFIIPEVQTVSIAADGSTCVRYEYKRKDVTVTLNVDGGILPEGVDSVIYGKYESELQLPIPLREGYGFEGWYVGEEKFTSHTMPAEDTVLQARWVAGQYGYTVNYYQQNVDGSENYTLKESVHQTAAMDSVIEPELKQYTGFTAPEKAKQIIVTTDERANVADYYYTRNKYSLSWDLDGGMAVSGYTEGQVYYDAPIIAPAAVKDGNSCVWNMKIEQNMPAKDLAYKAVWTPQSYQLTMEPNGGYVTGDGELLTKTVTYGTAYDTLPKLEKEGYTFAGWYSEPEGGTEITGETLVTATGDHTIYARFIPINYKIDYYGADGATNTNPAQYNIETGLLTLSAAEKEGYRFEGWHEKADLSDDAVVAIPAKSTGDIILYAKWSENRYKVVFHSNNEEDRSKVQNFSYTEVKMLDTNRYVREGYTFAGWSLIPNQEVVYADCQTVSKLSAVNQGEVHLYAVWTPKAYQILYENMDGAENAPDNPTEFTVVSNTFNLHEPVGKPGYTFDGWYSDSSLTKKVSGTIILDALHDWRFYAKWNPNPYTVTFDSCLGDTVPVETQLMMYDEADNLDLVSEMRNFKKPGYTFTGWALEKDGAVVYKDGQNVKNLAGEGNVTLYAVWELNVFKITYDLGAGGISQTNPESYSIEDNDIQLEAPAAKDGYQFLGWYDADTLVSEIVKGTQKDYRLTAKWGYGGTFNLVYVGKEGTRLTYKVTRTLPEGTVPTTNPQHIYYRTVNGTAYGSTVDSESDKCHFKHVGGEDVYLTFGQNDMEKTFTIEEWGMNTTADSAAGFQLNNTARYYNIELYKIVDTIGTCGGVLGEQTSSQRVIDAEKAYCLEDLIKECYNQWHSYTIRTGDPKINNYHYNERTPYTFNSLMEVLRSKNVNEAKQKYIAGTATNAGFRMTSDLKEVNDGYLWFRFYGGGAYFAEYKLDLQGKGWKIDVPFPYNGSKTNGAEYESKSHNGQVVFGSPCYARIGINDRVQLELAESGKGKNAWQFGTTDLHYMILDNRAPQQVGVSCLAFGQYKAGEQISITVHYDEVIKSASNIGLLGVANIPLTNVQYAGGEGTNALTFTATLAQDFEVTPNVNNDIKNLKPVTGTVKDVFGN</sequence>
<name>A0ABR7G7V5_9FIRM</name>
<dbReference type="InterPro" id="IPR013378">
    <property type="entry name" value="InlB-like_B-rpt"/>
</dbReference>
<protein>
    <submittedName>
        <fullName evidence="3">InlB B-repeat-containing protein</fullName>
    </submittedName>
</protein>
<feature type="compositionally biased region" description="Basic and acidic residues" evidence="2">
    <location>
        <begin position="84"/>
        <end position="98"/>
    </location>
</feature>
<dbReference type="Pfam" id="PF09479">
    <property type="entry name" value="Flg_new"/>
    <property type="match status" value="13"/>
</dbReference>
<feature type="compositionally biased region" description="Basic and acidic residues" evidence="2">
    <location>
        <begin position="49"/>
        <end position="66"/>
    </location>
</feature>
<feature type="compositionally biased region" description="Basic and acidic residues" evidence="2">
    <location>
        <begin position="120"/>
        <end position="137"/>
    </location>
</feature>
<dbReference type="RefSeq" id="WP_186865001.1">
    <property type="nucleotide sequence ID" value="NZ_JACOPE010000001.1"/>
</dbReference>
<dbReference type="NCBIfam" id="TIGR02543">
    <property type="entry name" value="List_Bact_rpt"/>
    <property type="match status" value="7"/>
</dbReference>
<dbReference type="EMBL" id="JACOPE010000001">
    <property type="protein sequence ID" value="MBC5683527.1"/>
    <property type="molecule type" value="Genomic_DNA"/>
</dbReference>
<evidence type="ECO:0000313" key="3">
    <source>
        <dbReference type="EMBL" id="MBC5683527.1"/>
    </source>
</evidence>
<dbReference type="InterPro" id="IPR042229">
    <property type="entry name" value="Listeria/Bacterioides_rpt_sf"/>
</dbReference>
<accession>A0ABR7G7V5</accession>
<reference evidence="3 4" key="1">
    <citation type="submission" date="2020-08" db="EMBL/GenBank/DDBJ databases">
        <title>Genome public.</title>
        <authorList>
            <person name="Liu C."/>
            <person name="Sun Q."/>
        </authorList>
    </citation>
    <scope>NUCLEOTIDE SEQUENCE [LARGE SCALE GENOMIC DNA]</scope>
    <source>
        <strain evidence="3 4">NSJ-13</strain>
    </source>
</reference>
<comment type="caution">
    <text evidence="3">The sequence shown here is derived from an EMBL/GenBank/DDBJ whole genome shotgun (WGS) entry which is preliminary data.</text>
</comment>
<dbReference type="Proteomes" id="UP000631576">
    <property type="component" value="Unassembled WGS sequence"/>
</dbReference>
<gene>
    <name evidence="3" type="ORF">H8S40_08085</name>
</gene>